<evidence type="ECO:0000313" key="3">
    <source>
        <dbReference type="EMBL" id="QHI34952.1"/>
    </source>
</evidence>
<feature type="transmembrane region" description="Helical" evidence="1">
    <location>
        <begin position="127"/>
        <end position="145"/>
    </location>
</feature>
<dbReference type="InterPro" id="IPR058598">
    <property type="entry name" value="Gly_zipper-like_dom"/>
</dbReference>
<accession>A0A7L4ZDU5</accession>
<evidence type="ECO:0000313" key="4">
    <source>
        <dbReference type="Proteomes" id="UP000464657"/>
    </source>
</evidence>
<reference evidence="3 4" key="1">
    <citation type="journal article" date="2013" name="Int. J. Syst. Evol. Microbiol.">
        <title>Kordia antarctica sp. nov., isolated from Antarctic seawater.</title>
        <authorList>
            <person name="Baek K."/>
            <person name="Choi A."/>
            <person name="Kang I."/>
            <person name="Lee K."/>
            <person name="Cho J.C."/>
        </authorList>
    </citation>
    <scope>NUCLEOTIDE SEQUENCE [LARGE SCALE GENOMIC DNA]</scope>
    <source>
        <strain evidence="3 4">IMCC3317</strain>
    </source>
</reference>
<dbReference type="AlphaFoldDB" id="A0A7L4ZDU5"/>
<evidence type="ECO:0000259" key="2">
    <source>
        <dbReference type="Pfam" id="PF26273"/>
    </source>
</evidence>
<keyword evidence="1" id="KW-1133">Transmembrane helix</keyword>
<dbReference type="KEGG" id="kan:IMCC3317_02970"/>
<dbReference type="OrthoDB" id="769130at2"/>
<dbReference type="RefSeq" id="WP_160127731.1">
    <property type="nucleotide sequence ID" value="NZ_CP019288.1"/>
</dbReference>
<keyword evidence="1" id="KW-0472">Membrane</keyword>
<sequence length="156" mass="17346">MESTYTVWKKSTIRTIEDKTTSFDETLHKKVETDYLKRLVEKMATHAASPETLIVFQKQMDALVAAIPTSTGFEDKELRRDFLKKKNKIKNTATIKHKLVHKGYYIGIWLAFGMALGISFGVAFGNIALGLSIGLAIGVAIGAWLDSKALKEGRIV</sequence>
<feature type="transmembrane region" description="Helical" evidence="1">
    <location>
        <begin position="103"/>
        <end position="121"/>
    </location>
</feature>
<gene>
    <name evidence="3" type="ORF">IMCC3317_02970</name>
</gene>
<keyword evidence="4" id="KW-1185">Reference proteome</keyword>
<evidence type="ECO:0000256" key="1">
    <source>
        <dbReference type="SAM" id="Phobius"/>
    </source>
</evidence>
<proteinExistence type="predicted"/>
<name>A0A7L4ZDU5_9FLAO</name>
<dbReference type="EMBL" id="CP019288">
    <property type="protein sequence ID" value="QHI34952.1"/>
    <property type="molecule type" value="Genomic_DNA"/>
</dbReference>
<dbReference type="Proteomes" id="UP000464657">
    <property type="component" value="Chromosome"/>
</dbReference>
<dbReference type="Pfam" id="PF26273">
    <property type="entry name" value="Gly_zipper"/>
    <property type="match status" value="1"/>
</dbReference>
<keyword evidence="1" id="KW-0812">Transmembrane</keyword>
<protein>
    <recommendedName>
        <fullName evidence="2">Glycine zipper-like domain-containing protein</fullName>
    </recommendedName>
</protein>
<organism evidence="3 4">
    <name type="scientific">Kordia antarctica</name>
    <dbReference type="NCBI Taxonomy" id="1218801"/>
    <lineage>
        <taxon>Bacteria</taxon>
        <taxon>Pseudomonadati</taxon>
        <taxon>Bacteroidota</taxon>
        <taxon>Flavobacteriia</taxon>
        <taxon>Flavobacteriales</taxon>
        <taxon>Flavobacteriaceae</taxon>
        <taxon>Kordia</taxon>
    </lineage>
</organism>
<feature type="domain" description="Glycine zipper-like" evidence="2">
    <location>
        <begin position="105"/>
        <end position="147"/>
    </location>
</feature>